<organism evidence="9 10">
    <name type="scientific">Marine Group III euryarchaeote</name>
    <dbReference type="NCBI Taxonomy" id="2173149"/>
    <lineage>
        <taxon>Archaea</taxon>
        <taxon>Methanobacteriati</taxon>
        <taxon>Thermoplasmatota</taxon>
        <taxon>Thermoplasmata</taxon>
        <taxon>Candidatus Thermoprofundales</taxon>
    </lineage>
</organism>
<feature type="domain" description="UDP-glucose/GDP-mannose dehydrogenase C-terminal" evidence="8">
    <location>
        <begin position="334"/>
        <end position="425"/>
    </location>
</feature>
<dbReference type="InterPro" id="IPR014026">
    <property type="entry name" value="UDP-Glc/GDP-Man_DH_dimer"/>
</dbReference>
<dbReference type="InterPro" id="IPR036220">
    <property type="entry name" value="UDP-Glc/GDP-Man_DH_C_sf"/>
</dbReference>
<dbReference type="Pfam" id="PF03721">
    <property type="entry name" value="UDPG_MGDP_dh_N"/>
    <property type="match status" value="1"/>
</dbReference>
<dbReference type="InterPro" id="IPR008927">
    <property type="entry name" value="6-PGluconate_DH-like_C_sf"/>
</dbReference>
<gene>
    <name evidence="9" type="ORF">EYQ16_02960</name>
</gene>
<dbReference type="GO" id="GO:0016628">
    <property type="term" value="F:oxidoreductase activity, acting on the CH-CH group of donors, NAD or NADP as acceptor"/>
    <property type="evidence" value="ECO:0007669"/>
    <property type="project" value="InterPro"/>
</dbReference>
<dbReference type="InterPro" id="IPR028359">
    <property type="entry name" value="UDP_ManNAc/GlcNAc_DH"/>
</dbReference>
<reference evidence="10" key="1">
    <citation type="journal article" date="2019" name="bioRxiv">
        <title>Genome diversification in globally distributed novel marine Proteobacteria is linked to environmental adaptation.</title>
        <authorList>
            <person name="Zhou Z."/>
            <person name="Tran P.Q."/>
            <person name="Kieft K."/>
            <person name="Anantharaman K."/>
        </authorList>
    </citation>
    <scope>NUCLEOTIDE SEQUENCE [LARGE SCALE GENOMIC DNA]</scope>
</reference>
<comment type="caution">
    <text evidence="9">The sequence shown here is derived from an EMBL/GenBank/DDBJ whole genome shotgun (WGS) entry which is preliminary data.</text>
</comment>
<dbReference type="Proteomes" id="UP000589516">
    <property type="component" value="Unassembled WGS sequence"/>
</dbReference>
<dbReference type="Gene3D" id="3.40.50.720">
    <property type="entry name" value="NAD(P)-binding Rossmann-like Domain"/>
    <property type="match status" value="2"/>
</dbReference>
<dbReference type="NCBIfam" id="TIGR03026">
    <property type="entry name" value="NDP-sugDHase"/>
    <property type="match status" value="1"/>
</dbReference>
<dbReference type="AlphaFoldDB" id="A0A7C8DCZ3"/>
<dbReference type="PIRSF" id="PIRSF500136">
    <property type="entry name" value="UDP_ManNAc_DH"/>
    <property type="match status" value="1"/>
</dbReference>
<dbReference type="PANTHER" id="PTHR43491">
    <property type="entry name" value="UDP-N-ACETYL-D-MANNOSAMINE DEHYDROGENASE"/>
    <property type="match status" value="1"/>
</dbReference>
<evidence type="ECO:0000256" key="7">
    <source>
        <dbReference type="PIRNR" id="PIRNR000124"/>
    </source>
</evidence>
<comment type="catalytic activity">
    <reaction evidence="6">
        <text>UDP-N-acetyl-alpha-D-mannosamine + 2 NAD(+) + H2O = UDP-N-acetyl-alpha-D-mannosaminouronate + 2 NADH + 3 H(+)</text>
        <dbReference type="Rhea" id="RHEA:25780"/>
        <dbReference type="ChEBI" id="CHEBI:15377"/>
        <dbReference type="ChEBI" id="CHEBI:15378"/>
        <dbReference type="ChEBI" id="CHEBI:57540"/>
        <dbReference type="ChEBI" id="CHEBI:57945"/>
        <dbReference type="ChEBI" id="CHEBI:68623"/>
        <dbReference type="ChEBI" id="CHEBI:70731"/>
        <dbReference type="EC" id="1.1.1.336"/>
    </reaction>
</comment>
<dbReference type="EC" id="1.1.1.336" evidence="1"/>
<dbReference type="InterPro" id="IPR017476">
    <property type="entry name" value="UDP-Glc/GDP-Man"/>
</dbReference>
<dbReference type="EMBL" id="DUAV01000022">
    <property type="protein sequence ID" value="HIG63464.1"/>
    <property type="molecule type" value="Genomic_DNA"/>
</dbReference>
<evidence type="ECO:0000256" key="4">
    <source>
        <dbReference type="ARBA" id="ARBA00023027"/>
    </source>
</evidence>
<evidence type="ECO:0000313" key="9">
    <source>
        <dbReference type="EMBL" id="HIG63464.1"/>
    </source>
</evidence>
<dbReference type="InterPro" id="IPR036291">
    <property type="entry name" value="NAD(P)-bd_dom_sf"/>
</dbReference>
<name>A0A7C8DCZ3_9ARCH</name>
<keyword evidence="4" id="KW-0520">NAD</keyword>
<accession>A0A7C8DCZ3</accession>
<evidence type="ECO:0000313" key="10">
    <source>
        <dbReference type="Proteomes" id="UP000589516"/>
    </source>
</evidence>
<dbReference type="InterPro" id="IPR001732">
    <property type="entry name" value="UDP-Glc/GDP-Man_DH_N"/>
</dbReference>
<comment type="similarity">
    <text evidence="7">Belongs to the UDP-glucose/GDP-mannose dehydrogenase family.</text>
</comment>
<dbReference type="GO" id="GO:0000271">
    <property type="term" value="P:polysaccharide biosynthetic process"/>
    <property type="evidence" value="ECO:0007669"/>
    <property type="project" value="InterPro"/>
</dbReference>
<evidence type="ECO:0000256" key="6">
    <source>
        <dbReference type="ARBA" id="ARBA00049130"/>
    </source>
</evidence>
<dbReference type="Pfam" id="PF00984">
    <property type="entry name" value="UDPG_MGDP_dh"/>
    <property type="match status" value="1"/>
</dbReference>
<dbReference type="SUPFAM" id="SSF52413">
    <property type="entry name" value="UDP-glucose/GDP-mannose dehydrogenase C-terminal domain"/>
    <property type="match status" value="1"/>
</dbReference>
<protein>
    <recommendedName>
        <fullName evidence="2">UDP-N-acetyl-D-mannosamine dehydrogenase</fullName>
        <ecNumber evidence="1">1.1.1.336</ecNumber>
    </recommendedName>
    <alternativeName>
        <fullName evidence="5">UDP-ManNAc 6-dehydrogenase</fullName>
    </alternativeName>
</protein>
<evidence type="ECO:0000256" key="2">
    <source>
        <dbReference type="ARBA" id="ARBA00016796"/>
    </source>
</evidence>
<dbReference type="SUPFAM" id="SSF48179">
    <property type="entry name" value="6-phosphogluconate dehydrogenase C-terminal domain-like"/>
    <property type="match status" value="1"/>
</dbReference>
<evidence type="ECO:0000259" key="8">
    <source>
        <dbReference type="SMART" id="SM00984"/>
    </source>
</evidence>
<dbReference type="Pfam" id="PF03720">
    <property type="entry name" value="UDPG_MGDP_dh_C"/>
    <property type="match status" value="1"/>
</dbReference>
<dbReference type="PANTHER" id="PTHR43491:SF1">
    <property type="entry name" value="UDP-N-ACETYL-D-MANNOSAMINE DEHYDROGENASE"/>
    <property type="match status" value="1"/>
</dbReference>
<dbReference type="InterPro" id="IPR014027">
    <property type="entry name" value="UDP-Glc/GDP-Man_DH_C"/>
</dbReference>
<sequence>MASTVTTPAKQLQQRIKSREATVGVVGLGYVGLPLSLNFARAGFPVLGFDTDSQRVAQVNDGEQVMRHIPRKAMRELAQGSEATADFARLGEADAVLICVPTPLDQQHQPDMSYVEAAADAIAATLRKGQLVVLESTTWPGTTRELLLPRLEASGLRAGEDFFLAYSPEREDPGNANYGIGDIPKVVGGHTDACRDVAVALYESVVPRTIPVSSPETAEATKLMENIFRAVNITMVNELKLVFDRMDVNIWEVVDAAATKPFGFMPFYPGPGMGGHCIPVDPFYLAWRAKEFNTTARFIELAGELNMAMTEHVGHRLLRALNDDCKAIRGSCIMLLGVAYKRNIDDTRESPAGRLLELLEVKGARVSYHDPFVAEYRGRKSTPLTAKALRDCDAVLVVTDHDDVDYALVGEHVPLVVDTRNVMASLGDVKARVVRA</sequence>
<dbReference type="SMART" id="SM00984">
    <property type="entry name" value="UDPG_MGDP_dh_C"/>
    <property type="match status" value="1"/>
</dbReference>
<proteinExistence type="inferred from homology"/>
<dbReference type="GO" id="GO:0051287">
    <property type="term" value="F:NAD binding"/>
    <property type="evidence" value="ECO:0007669"/>
    <property type="project" value="InterPro"/>
</dbReference>
<evidence type="ECO:0000256" key="3">
    <source>
        <dbReference type="ARBA" id="ARBA00023002"/>
    </source>
</evidence>
<dbReference type="PIRSF" id="PIRSF000124">
    <property type="entry name" value="UDPglc_GDPman_dh"/>
    <property type="match status" value="1"/>
</dbReference>
<dbReference type="GO" id="GO:0089714">
    <property type="term" value="F:UDP-N-acetyl-D-mannosamine dehydrogenase activity"/>
    <property type="evidence" value="ECO:0007669"/>
    <property type="project" value="UniProtKB-EC"/>
</dbReference>
<evidence type="ECO:0000256" key="5">
    <source>
        <dbReference type="ARBA" id="ARBA00030172"/>
    </source>
</evidence>
<dbReference type="SUPFAM" id="SSF51735">
    <property type="entry name" value="NAD(P)-binding Rossmann-fold domains"/>
    <property type="match status" value="1"/>
</dbReference>
<keyword evidence="3" id="KW-0560">Oxidoreductase</keyword>
<evidence type="ECO:0000256" key="1">
    <source>
        <dbReference type="ARBA" id="ARBA00012935"/>
    </source>
</evidence>